<evidence type="ECO:0000313" key="1">
    <source>
        <dbReference type="EMBL" id="KAF6747462.1"/>
    </source>
</evidence>
<gene>
    <name evidence="1" type="ORF">DFP72DRAFT_607724</name>
</gene>
<protein>
    <submittedName>
        <fullName evidence="1">Uncharacterized protein</fullName>
    </submittedName>
</protein>
<dbReference type="Proteomes" id="UP000521943">
    <property type="component" value="Unassembled WGS sequence"/>
</dbReference>
<evidence type="ECO:0000313" key="2">
    <source>
        <dbReference type="Proteomes" id="UP000521943"/>
    </source>
</evidence>
<organism evidence="1 2">
    <name type="scientific">Ephemerocybe angulata</name>
    <dbReference type="NCBI Taxonomy" id="980116"/>
    <lineage>
        <taxon>Eukaryota</taxon>
        <taxon>Fungi</taxon>
        <taxon>Dikarya</taxon>
        <taxon>Basidiomycota</taxon>
        <taxon>Agaricomycotina</taxon>
        <taxon>Agaricomycetes</taxon>
        <taxon>Agaricomycetidae</taxon>
        <taxon>Agaricales</taxon>
        <taxon>Agaricineae</taxon>
        <taxon>Psathyrellaceae</taxon>
        <taxon>Ephemerocybe</taxon>
    </lineage>
</organism>
<sequence length="365" mass="41810">MLCAARISARQWLHSLYSVRHNTTLALPAIEKRKIPRTVGLPGIGVGQTKLGDELGKGLISSFTPDRLTLYDWIDAHEKRVITPYLNPKLLMRFTKGPYLHRIYYGHAQNFPPNTKGFLYFHKPTLNPHIASGAIRFRLVPTPDPQRFNRGTDLIMERTGLPWEMPLIHLLTSPCHWALYDALRVDAAVPPAVDHQVRGMLPRAMLTGRRWTGQVLSSILDPFYVDFSLISFRFAILEPDRIAHIDKAHRWMTTHRWGERPKGVPFSGVGLCQFEIHPGAKEREDPKLVVRLLKYLKPPNPADRYKQREGALIQKVGLHGLKPVMRSVDILTSHSLRLLQEHRTCHFGHFLSVSLVRKRTFSDFS</sequence>
<name>A0A8H6HJR4_9AGAR</name>
<dbReference type="EMBL" id="JACGCI010000081">
    <property type="protein sequence ID" value="KAF6747462.1"/>
    <property type="molecule type" value="Genomic_DNA"/>
</dbReference>
<accession>A0A8H6HJR4</accession>
<dbReference type="AlphaFoldDB" id="A0A8H6HJR4"/>
<proteinExistence type="predicted"/>
<reference evidence="1 2" key="1">
    <citation type="submission" date="2020-07" db="EMBL/GenBank/DDBJ databases">
        <title>Comparative genomics of pyrophilous fungi reveals a link between fire events and developmental genes.</title>
        <authorList>
            <consortium name="DOE Joint Genome Institute"/>
            <person name="Steindorff A.S."/>
            <person name="Carver A."/>
            <person name="Calhoun S."/>
            <person name="Stillman K."/>
            <person name="Liu H."/>
            <person name="Lipzen A."/>
            <person name="Pangilinan J."/>
            <person name="Labutti K."/>
            <person name="Bruns T.D."/>
            <person name="Grigoriev I.V."/>
        </authorList>
    </citation>
    <scope>NUCLEOTIDE SEQUENCE [LARGE SCALE GENOMIC DNA]</scope>
    <source>
        <strain evidence="1 2">CBS 144469</strain>
    </source>
</reference>
<dbReference type="OrthoDB" id="3067792at2759"/>
<keyword evidence="2" id="KW-1185">Reference proteome</keyword>
<comment type="caution">
    <text evidence="1">The sequence shown here is derived from an EMBL/GenBank/DDBJ whole genome shotgun (WGS) entry which is preliminary data.</text>
</comment>